<name>G0SEV6_CHATD</name>
<sequence>MADDNLSAFRAHLPDLSQPRFTTMKKQDAHEYAKAFIEDGNPPWLHGLWQHWRRLYQEPFKGITNDGRVRNDLFHLRDDGILISSIVAAANNLLSLLTPDQLSKTIFHIDAPEWRTWSNPEFLLSNKGIRLDEVSDSIRSAALNLLKETLSPEGYEKALGAMRINGFLGELVGAPQICGEFSYNVCFFGTPSEQQAWGFQWYGHHLCLNIFLYRSTIVVSPFFTGAEPNGIDDGPYKGTRILHEEERLGLELMRSLEGSVRDKVQVFKELKDPGMEHGRWNHDDQRHLCGAYRDNRVVPYEGVVVSSFSLEQQALVKAILNQFLLYLPQRARELRIEECERWFHETYFCWIGGYRDGDAFYYRIQSPVVIVEFDHHSGVFLTNKEPKRFHIHTLLRTPNGGDYGMALRKECEGIRQEWVWEGDKE</sequence>
<protein>
    <recommendedName>
        <fullName evidence="3">DUF3500 domain-containing protein</fullName>
    </recommendedName>
</protein>
<dbReference type="eggNOG" id="ENOG502R8TZ">
    <property type="taxonomic scope" value="Eukaryota"/>
</dbReference>
<dbReference type="HOGENOM" id="CLU_033093_2_1_1"/>
<dbReference type="GeneID" id="18260023"/>
<dbReference type="Pfam" id="PF12006">
    <property type="entry name" value="DUF3500"/>
    <property type="match status" value="1"/>
</dbReference>
<dbReference type="InterPro" id="IPR021889">
    <property type="entry name" value="DUF3500"/>
</dbReference>
<dbReference type="PANTHER" id="PTHR37489:SF1">
    <property type="entry name" value="DUF3500 DOMAIN-CONTAINING PROTEIN"/>
    <property type="match status" value="1"/>
</dbReference>
<dbReference type="OMA" id="TRIMQIE"/>
<gene>
    <name evidence="1" type="ORF">CTHT_0059850</name>
</gene>
<dbReference type="AlphaFoldDB" id="G0SEV6"/>
<accession>G0SEV6</accession>
<reference evidence="1 2" key="1">
    <citation type="journal article" date="2011" name="Cell">
        <title>Insight into structure and assembly of the nuclear pore complex by utilizing the genome of a eukaryotic thermophile.</title>
        <authorList>
            <person name="Amlacher S."/>
            <person name="Sarges P."/>
            <person name="Flemming D."/>
            <person name="van Noort V."/>
            <person name="Kunze R."/>
            <person name="Devos D.P."/>
            <person name="Arumugam M."/>
            <person name="Bork P."/>
            <person name="Hurt E."/>
        </authorList>
    </citation>
    <scope>NUCLEOTIDE SEQUENCE [LARGE SCALE GENOMIC DNA]</scope>
    <source>
        <strain evidence="2">DSM 1495 / CBS 144.50 / IMI 039719</strain>
    </source>
</reference>
<keyword evidence="2" id="KW-1185">Reference proteome</keyword>
<evidence type="ECO:0000313" key="1">
    <source>
        <dbReference type="EMBL" id="EGS17972.1"/>
    </source>
</evidence>
<organism evidence="2">
    <name type="scientific">Chaetomium thermophilum (strain DSM 1495 / CBS 144.50 / IMI 039719)</name>
    <name type="common">Thermochaetoides thermophila</name>
    <dbReference type="NCBI Taxonomy" id="759272"/>
    <lineage>
        <taxon>Eukaryota</taxon>
        <taxon>Fungi</taxon>
        <taxon>Dikarya</taxon>
        <taxon>Ascomycota</taxon>
        <taxon>Pezizomycotina</taxon>
        <taxon>Sordariomycetes</taxon>
        <taxon>Sordariomycetidae</taxon>
        <taxon>Sordariales</taxon>
        <taxon>Chaetomiaceae</taxon>
        <taxon>Thermochaetoides</taxon>
    </lineage>
</organism>
<dbReference type="Proteomes" id="UP000008066">
    <property type="component" value="Unassembled WGS sequence"/>
</dbReference>
<dbReference type="PANTHER" id="PTHR37489">
    <property type="entry name" value="DUF3500 DOMAIN-CONTAINING PROTEIN"/>
    <property type="match status" value="1"/>
</dbReference>
<proteinExistence type="predicted"/>
<dbReference type="EMBL" id="GL988046">
    <property type="protein sequence ID" value="EGS17972.1"/>
    <property type="molecule type" value="Genomic_DNA"/>
</dbReference>
<dbReference type="RefSeq" id="XP_006696303.1">
    <property type="nucleotide sequence ID" value="XM_006696240.1"/>
</dbReference>
<evidence type="ECO:0008006" key="3">
    <source>
        <dbReference type="Google" id="ProtNLM"/>
    </source>
</evidence>
<evidence type="ECO:0000313" key="2">
    <source>
        <dbReference type="Proteomes" id="UP000008066"/>
    </source>
</evidence>
<dbReference type="KEGG" id="cthr:CTHT_0059850"/>
<dbReference type="OrthoDB" id="4539697at2759"/>